<name>A0AAD9PAN8_RIDPI</name>
<dbReference type="InterPro" id="IPR058055">
    <property type="entry name" value="PA-PLA1"/>
</dbReference>
<feature type="coiled-coil region" evidence="2">
    <location>
        <begin position="242"/>
        <end position="274"/>
    </location>
</feature>
<dbReference type="EMBL" id="JAODUO010000057">
    <property type="protein sequence ID" value="KAK2191203.1"/>
    <property type="molecule type" value="Genomic_DNA"/>
</dbReference>
<feature type="domain" description="DDHD" evidence="4">
    <location>
        <begin position="277"/>
        <end position="509"/>
    </location>
</feature>
<evidence type="ECO:0000259" key="4">
    <source>
        <dbReference type="PROSITE" id="PS51043"/>
    </source>
</evidence>
<proteinExistence type="inferred from homology"/>
<dbReference type="PROSITE" id="PS51043">
    <property type="entry name" value="DDHD"/>
    <property type="match status" value="1"/>
</dbReference>
<feature type="region of interest" description="Disordered" evidence="3">
    <location>
        <begin position="359"/>
        <end position="391"/>
    </location>
</feature>
<dbReference type="GO" id="GO:0046872">
    <property type="term" value="F:metal ion binding"/>
    <property type="evidence" value="ECO:0007669"/>
    <property type="project" value="InterPro"/>
</dbReference>
<evidence type="ECO:0000313" key="5">
    <source>
        <dbReference type="EMBL" id="KAK2191203.1"/>
    </source>
</evidence>
<dbReference type="Proteomes" id="UP001209878">
    <property type="component" value="Unassembled WGS sequence"/>
</dbReference>
<reference evidence="5" key="1">
    <citation type="journal article" date="2023" name="Mol. Biol. Evol.">
        <title>Third-Generation Sequencing Reveals the Adaptive Role of the Epigenome in Three Deep-Sea Polychaetes.</title>
        <authorList>
            <person name="Perez M."/>
            <person name="Aroh O."/>
            <person name="Sun Y."/>
            <person name="Lan Y."/>
            <person name="Juniper S.K."/>
            <person name="Young C.R."/>
            <person name="Angers B."/>
            <person name="Qian P.Y."/>
        </authorList>
    </citation>
    <scope>NUCLEOTIDE SEQUENCE</scope>
    <source>
        <strain evidence="5">R07B-5</strain>
    </source>
</reference>
<organism evidence="5 6">
    <name type="scientific">Ridgeia piscesae</name>
    <name type="common">Tubeworm</name>
    <dbReference type="NCBI Taxonomy" id="27915"/>
    <lineage>
        <taxon>Eukaryota</taxon>
        <taxon>Metazoa</taxon>
        <taxon>Spiralia</taxon>
        <taxon>Lophotrochozoa</taxon>
        <taxon>Annelida</taxon>
        <taxon>Polychaeta</taxon>
        <taxon>Sedentaria</taxon>
        <taxon>Canalipalpata</taxon>
        <taxon>Sabellida</taxon>
        <taxon>Siboglinidae</taxon>
        <taxon>Ridgeia</taxon>
    </lineage>
</organism>
<dbReference type="GO" id="GO:0005737">
    <property type="term" value="C:cytoplasm"/>
    <property type="evidence" value="ECO:0007669"/>
    <property type="project" value="TreeGrafter"/>
</dbReference>
<evidence type="ECO:0000256" key="3">
    <source>
        <dbReference type="SAM" id="MobiDB-lite"/>
    </source>
</evidence>
<evidence type="ECO:0000256" key="1">
    <source>
        <dbReference type="ARBA" id="ARBA00038464"/>
    </source>
</evidence>
<evidence type="ECO:0000256" key="2">
    <source>
        <dbReference type="SAM" id="Coils"/>
    </source>
</evidence>
<keyword evidence="2" id="KW-0175">Coiled coil</keyword>
<dbReference type="PANTHER" id="PTHR23509:SF48">
    <property type="entry name" value="INTRACELLULAR PHOSPHOLIPASE A1"/>
    <property type="match status" value="1"/>
</dbReference>
<accession>A0AAD9PAN8</accession>
<comment type="similarity">
    <text evidence="1">Belongs to the PA-PLA1 family.</text>
</comment>
<dbReference type="PANTHER" id="PTHR23509">
    <property type="entry name" value="PA-PL1 PHOSPHOLIPASE FAMILY"/>
    <property type="match status" value="1"/>
</dbReference>
<dbReference type="GO" id="GO:0004620">
    <property type="term" value="F:phospholipase activity"/>
    <property type="evidence" value="ECO:0007669"/>
    <property type="project" value="TreeGrafter"/>
</dbReference>
<feature type="compositionally biased region" description="Basic and acidic residues" evidence="3">
    <location>
        <begin position="372"/>
        <end position="384"/>
    </location>
</feature>
<dbReference type="Pfam" id="PF02862">
    <property type="entry name" value="DDHD"/>
    <property type="match status" value="1"/>
</dbReference>
<protein>
    <recommendedName>
        <fullName evidence="4">DDHD domain-containing protein</fullName>
    </recommendedName>
</protein>
<gene>
    <name evidence="5" type="ORF">NP493_57g05015</name>
</gene>
<dbReference type="SMART" id="SM01127">
    <property type="entry name" value="DDHD"/>
    <property type="match status" value="1"/>
</dbReference>
<comment type="caution">
    <text evidence="5">The sequence shown here is derived from an EMBL/GenBank/DDBJ whole genome shotgun (WGS) entry which is preliminary data.</text>
</comment>
<dbReference type="InterPro" id="IPR004177">
    <property type="entry name" value="DDHD_dom"/>
</dbReference>
<keyword evidence="6" id="KW-1185">Reference proteome</keyword>
<evidence type="ECO:0000313" key="6">
    <source>
        <dbReference type="Proteomes" id="UP001209878"/>
    </source>
</evidence>
<sequence>MCYVAVIHHISFSEFHVDWNAVDKVYLHYETTSSKLYRAVGCKLGLSKSGTKLHRGYCDEAGFEETPCDITHLVFVIHGIGQKMDTNSIVKSCADLREACQKVKEKSLPELDQQKKRAEFLPVEWRSSLKLDGGMVDSITPNKLKGLRSMLNSTALDILYYSSPLYRAEITRGLQKELNRLYAMFCARHPYFEDKGGKVSIIAHSLGCVIMYDILTGWNPAEQYDQYVSSIINEQCEDLEGADTLADQLNAARKRVSELELKVLKKAKNQQKNKSTLTFKLDNFFCLGSPLAVFLALRGNQVMGSDYSDSPAVLPTNLCGRMFNVYHPSDPISYRLEPLFVRHYATLMPVPIHRFDGRTKEPYDQMTPIPSTDERVKTTPEKCKSSGSLGKLQPDETGSWSNLFRWGRKRNSDSAESLCSAEMAVFDRIEKMSSGDEDDDESWVTFQVTKSPSDTSDEATASVSELPYRLDYQLREAGMAQAYIAALTAHTSYWTDCDVALFILTYLFPEYEASSQALQTSQ</sequence>
<dbReference type="AlphaFoldDB" id="A0AAD9PAN8"/>